<gene>
    <name evidence="2" type="ORF">QLQ84_12100</name>
</gene>
<dbReference type="RefSeq" id="WP_282722006.1">
    <property type="nucleotide sequence ID" value="NZ_JASCQO010000038.1"/>
</dbReference>
<dbReference type="PANTHER" id="PTHR30024">
    <property type="entry name" value="ALIPHATIC SULFONATES-BINDING PROTEIN-RELATED"/>
    <property type="match status" value="1"/>
</dbReference>
<evidence type="ECO:0000313" key="3">
    <source>
        <dbReference type="Proteomes" id="UP001244242"/>
    </source>
</evidence>
<dbReference type="Pfam" id="PF09084">
    <property type="entry name" value="NMT1"/>
    <property type="match status" value="1"/>
</dbReference>
<keyword evidence="3" id="KW-1185">Reference proteome</keyword>
<dbReference type="InterPro" id="IPR015168">
    <property type="entry name" value="SsuA/THI5"/>
</dbReference>
<comment type="caution">
    <text evidence="2">The sequence shown here is derived from an EMBL/GenBank/DDBJ whole genome shotgun (WGS) entry which is preliminary data.</text>
</comment>
<sequence length="310" mass="34505">MLSSPLAIAGEVPVLRLSVLQFGTAHWELDHIQRHGLDRQAGFKLEVRLVAHLPASRIAVSSGEVQGAVVDLMWAQARYEQGEPYLYLPFSSSIGEILVAEDSEIDSIVDLRGRRIGVAGGPDSKGWVLLKRVAADRGLDLEREAEVSYAAPPLLDEALRRDRIDVLVTYWHFTARLKAAGGVRTAWQMAALLDALSLDRDLPVLGYVFREEWVREHHDLLDRFAGSLVEAKQQLAEEPSHWAAIRPLMRVENEADFEALRQGFIAGTPAALDARRIADLQRLLVLTGASPDRVLPDRLFYRADASRRAP</sequence>
<dbReference type="Gene3D" id="3.40.190.10">
    <property type="entry name" value="Periplasmic binding protein-like II"/>
    <property type="match status" value="2"/>
</dbReference>
<protein>
    <submittedName>
        <fullName evidence="2">ABC transporter substrate-binding protein</fullName>
    </submittedName>
</protein>
<dbReference type="SUPFAM" id="SSF53850">
    <property type="entry name" value="Periplasmic binding protein-like II"/>
    <property type="match status" value="1"/>
</dbReference>
<organism evidence="2 3">
    <name type="scientific">Halomonas kalidii</name>
    <dbReference type="NCBI Taxonomy" id="3043293"/>
    <lineage>
        <taxon>Bacteria</taxon>
        <taxon>Pseudomonadati</taxon>
        <taxon>Pseudomonadota</taxon>
        <taxon>Gammaproteobacteria</taxon>
        <taxon>Oceanospirillales</taxon>
        <taxon>Halomonadaceae</taxon>
        <taxon>Halomonas</taxon>
    </lineage>
</organism>
<dbReference type="Proteomes" id="UP001244242">
    <property type="component" value="Unassembled WGS sequence"/>
</dbReference>
<accession>A0ABT6VKM1</accession>
<dbReference type="PANTHER" id="PTHR30024:SF48">
    <property type="entry name" value="ABC TRANSPORTER SUBSTRATE-BINDING PROTEIN"/>
    <property type="match status" value="1"/>
</dbReference>
<feature type="domain" description="SsuA/THI5-like" evidence="1">
    <location>
        <begin position="89"/>
        <end position="240"/>
    </location>
</feature>
<dbReference type="EMBL" id="JASCQO010000038">
    <property type="protein sequence ID" value="MDI5934527.1"/>
    <property type="molecule type" value="Genomic_DNA"/>
</dbReference>
<evidence type="ECO:0000259" key="1">
    <source>
        <dbReference type="Pfam" id="PF09084"/>
    </source>
</evidence>
<reference evidence="2 3" key="1">
    <citation type="submission" date="2023-04" db="EMBL/GenBank/DDBJ databases">
        <title>Halomonas strains isolated from rhizosphere soil.</title>
        <authorList>
            <person name="Xu L."/>
            <person name="Sun J.-Q."/>
        </authorList>
    </citation>
    <scope>NUCLEOTIDE SEQUENCE [LARGE SCALE GENOMIC DNA]</scope>
    <source>
        <strain evidence="2 3">LN1S58</strain>
    </source>
</reference>
<evidence type="ECO:0000313" key="2">
    <source>
        <dbReference type="EMBL" id="MDI5934527.1"/>
    </source>
</evidence>
<proteinExistence type="predicted"/>
<name>A0ABT6VKM1_9GAMM</name>